<evidence type="ECO:0000313" key="4">
    <source>
        <dbReference type="Proteomes" id="UP000613580"/>
    </source>
</evidence>
<sequence>MAPAISPNSTSTLSASATSTGIWIGRQVLANPLDNGIQPHVPHWIIGILVFIFIGILLVTVVTAAHTGAHLATNPNSYTQRKRRTGARSMFKDLKSVWPRAPRDKHVLAGYDNEHGWAPSSEKHYQQQQPYDAYARAPPRYSEANADMDETLSRLTQANTLKNQRRVAAAVAHASGIQYHNDDGDAGEKGKGKEGDASVPPILRPPGARW</sequence>
<protein>
    <submittedName>
        <fullName evidence="3">Uncharacterized protein</fullName>
    </submittedName>
</protein>
<comment type="caution">
    <text evidence="3">The sequence shown here is derived from an EMBL/GenBank/DDBJ whole genome shotgun (WGS) entry which is preliminary data.</text>
</comment>
<feature type="transmembrane region" description="Helical" evidence="2">
    <location>
        <begin position="44"/>
        <end position="65"/>
    </location>
</feature>
<evidence type="ECO:0000313" key="3">
    <source>
        <dbReference type="EMBL" id="KAF7322300.1"/>
    </source>
</evidence>
<dbReference type="Proteomes" id="UP000613580">
    <property type="component" value="Unassembled WGS sequence"/>
</dbReference>
<evidence type="ECO:0000256" key="1">
    <source>
        <dbReference type="SAM" id="MobiDB-lite"/>
    </source>
</evidence>
<keyword evidence="2" id="KW-0812">Transmembrane</keyword>
<organism evidence="3 4">
    <name type="scientific">Mycena chlorophos</name>
    <name type="common">Agaric fungus</name>
    <name type="synonym">Agaricus chlorophos</name>
    <dbReference type="NCBI Taxonomy" id="658473"/>
    <lineage>
        <taxon>Eukaryota</taxon>
        <taxon>Fungi</taxon>
        <taxon>Dikarya</taxon>
        <taxon>Basidiomycota</taxon>
        <taxon>Agaricomycotina</taxon>
        <taxon>Agaricomycetes</taxon>
        <taxon>Agaricomycetidae</taxon>
        <taxon>Agaricales</taxon>
        <taxon>Marasmiineae</taxon>
        <taxon>Mycenaceae</taxon>
        <taxon>Mycena</taxon>
    </lineage>
</organism>
<keyword evidence="4" id="KW-1185">Reference proteome</keyword>
<dbReference type="AlphaFoldDB" id="A0A8H6TV45"/>
<name>A0A8H6TV45_MYCCL</name>
<evidence type="ECO:0000256" key="2">
    <source>
        <dbReference type="SAM" id="Phobius"/>
    </source>
</evidence>
<dbReference type="EMBL" id="JACAZE010000001">
    <property type="protein sequence ID" value="KAF7322300.1"/>
    <property type="molecule type" value="Genomic_DNA"/>
</dbReference>
<keyword evidence="2" id="KW-1133">Transmembrane helix</keyword>
<gene>
    <name evidence="3" type="ORF">HMN09_00007600</name>
</gene>
<feature type="compositionally biased region" description="Basic and acidic residues" evidence="1">
    <location>
        <begin position="180"/>
        <end position="196"/>
    </location>
</feature>
<proteinExistence type="predicted"/>
<reference evidence="3" key="1">
    <citation type="submission" date="2020-05" db="EMBL/GenBank/DDBJ databases">
        <title>Mycena genomes resolve the evolution of fungal bioluminescence.</title>
        <authorList>
            <person name="Tsai I.J."/>
        </authorList>
    </citation>
    <scope>NUCLEOTIDE SEQUENCE</scope>
    <source>
        <strain evidence="3">110903Hualien_Pintung</strain>
    </source>
</reference>
<dbReference type="OrthoDB" id="3062573at2759"/>
<accession>A0A8H6TV45</accession>
<feature type="region of interest" description="Disordered" evidence="1">
    <location>
        <begin position="174"/>
        <end position="210"/>
    </location>
</feature>
<keyword evidence="2" id="KW-0472">Membrane</keyword>